<dbReference type="EMBL" id="JACFYJ010000082">
    <property type="protein sequence ID" value="MEI6001730.1"/>
    <property type="molecule type" value="Genomic_DNA"/>
</dbReference>
<proteinExistence type="predicted"/>
<keyword evidence="2" id="KW-1185">Reference proteome</keyword>
<sequence length="123" mass="13242">MKKVEVNRVRSGLLGLIRQRVAVAVQRRIAYAVVVGLVPVLVQACASPSPVEEAGDPGRYTLHASASGGSVAWARSHKAVIQSASDFCEQRGQMLSVVSETSKGVRALEKHEADLTFECHARF</sequence>
<name>A0ABU8J255_9BURK</name>
<organism evidence="1 2">
    <name type="scientific">Paraburkholderia bengalensis</name>
    <dbReference type="NCBI Taxonomy" id="2747562"/>
    <lineage>
        <taxon>Bacteria</taxon>
        <taxon>Pseudomonadati</taxon>
        <taxon>Pseudomonadota</taxon>
        <taxon>Betaproteobacteria</taxon>
        <taxon>Burkholderiales</taxon>
        <taxon>Burkholderiaceae</taxon>
        <taxon>Paraburkholderia</taxon>
    </lineage>
</organism>
<gene>
    <name evidence="1" type="ORF">H3V53_32575</name>
</gene>
<comment type="caution">
    <text evidence="1">The sequence shown here is derived from an EMBL/GenBank/DDBJ whole genome shotgun (WGS) entry which is preliminary data.</text>
</comment>
<evidence type="ECO:0000313" key="2">
    <source>
        <dbReference type="Proteomes" id="UP001386437"/>
    </source>
</evidence>
<reference evidence="1 2" key="1">
    <citation type="journal article" date="2022" name="Arch. Microbiol.">
        <title>Paraburkholderia bengalensis sp. nov. isolated from roots of Oryza sativa, IR64.</title>
        <authorList>
            <person name="Nag P."/>
            <person name="Mondal N."/>
            <person name="Sarkar J."/>
            <person name="Das S."/>
        </authorList>
    </citation>
    <scope>NUCLEOTIDE SEQUENCE [LARGE SCALE GENOMIC DNA]</scope>
    <source>
        <strain evidence="1 2">IR64_4_BI</strain>
    </source>
</reference>
<evidence type="ECO:0000313" key="1">
    <source>
        <dbReference type="EMBL" id="MEI6001730.1"/>
    </source>
</evidence>
<protein>
    <recommendedName>
        <fullName evidence="3">Lipoprotein</fullName>
    </recommendedName>
</protein>
<accession>A0ABU8J255</accession>
<evidence type="ECO:0008006" key="3">
    <source>
        <dbReference type="Google" id="ProtNLM"/>
    </source>
</evidence>
<dbReference type="Proteomes" id="UP001386437">
    <property type="component" value="Unassembled WGS sequence"/>
</dbReference>